<evidence type="ECO:0000256" key="4">
    <source>
        <dbReference type="ARBA" id="ARBA00022692"/>
    </source>
</evidence>
<dbReference type="Proteomes" id="UP001150941">
    <property type="component" value="Unassembled WGS sequence"/>
</dbReference>
<reference evidence="9" key="2">
    <citation type="journal article" date="2023" name="IMA Fungus">
        <title>Comparative genomic study of the Penicillium genus elucidates a diverse pangenome and 15 lateral gene transfer events.</title>
        <authorList>
            <person name="Petersen C."/>
            <person name="Sorensen T."/>
            <person name="Nielsen M.R."/>
            <person name="Sondergaard T.E."/>
            <person name="Sorensen J.L."/>
            <person name="Fitzpatrick D.A."/>
            <person name="Frisvad J.C."/>
            <person name="Nielsen K.L."/>
        </authorList>
    </citation>
    <scope>NUCLEOTIDE SEQUENCE</scope>
    <source>
        <strain evidence="9">IBT 19713</strain>
    </source>
</reference>
<dbReference type="EMBL" id="JAPQKS010000002">
    <property type="protein sequence ID" value="KAJ5245795.1"/>
    <property type="molecule type" value="Genomic_DNA"/>
</dbReference>
<dbReference type="GeneID" id="83197378"/>
<comment type="caution">
    <text evidence="9">The sequence shown here is derived from an EMBL/GenBank/DDBJ whole genome shotgun (WGS) entry which is preliminary data.</text>
</comment>
<sequence>MDISPVLASWVVTNLQPLTTILLLCTTKKGHPLRWLNVVILIALVVIHGRYIHLLSMSNPSDVMQRISPLPVLLHTMVLFKGIDYQDLQAQQKPEDQNSRMASIWTAMRLTMDYSAVGTRWQVRNVPKMPAWLGANPTRSRFLVRQLAVISWQYLALDFMQRMIREDEFIWNEIIAVLLEPTTTAKHSWLVEVTINVVIWHLLARLSLDFKWRATSIVAVGLGISEPANWPPMFGSSFEAYSIRNFWGKYWHQQLRWPLTATSSFLLRDILRMPRPSILERYTNIALSFLLSGLIHLAAQYKGSTFDKPGAVAFFTSFALGIIIEDGAQELWSRLTSSDSNEKEKDTKTAVWKKAVGYVWVSSWLIGLGAFYSYDMAYIALIEAMPLPVNLSSLLTVPITALLLGGGLLFG</sequence>
<dbReference type="OrthoDB" id="1077582at2759"/>
<reference evidence="9" key="1">
    <citation type="submission" date="2022-11" db="EMBL/GenBank/DDBJ databases">
        <authorList>
            <person name="Petersen C."/>
        </authorList>
    </citation>
    <scope>NUCLEOTIDE SEQUENCE</scope>
    <source>
        <strain evidence="9">IBT 19713</strain>
    </source>
</reference>
<feature type="domain" description="Wax synthase" evidence="8">
    <location>
        <begin position="230"/>
        <end position="316"/>
    </location>
</feature>
<name>A0A9W9PFJ6_9EURO</name>
<keyword evidence="5 7" id="KW-1133">Transmembrane helix</keyword>
<evidence type="ECO:0000256" key="7">
    <source>
        <dbReference type="SAM" id="Phobius"/>
    </source>
</evidence>
<comment type="similarity">
    <text evidence="2">Belongs to the wax synthase family.</text>
</comment>
<dbReference type="GO" id="GO:0008374">
    <property type="term" value="F:O-acyltransferase activity"/>
    <property type="evidence" value="ECO:0007669"/>
    <property type="project" value="InterPro"/>
</dbReference>
<dbReference type="InterPro" id="IPR044851">
    <property type="entry name" value="Wax_synthase"/>
</dbReference>
<evidence type="ECO:0000259" key="8">
    <source>
        <dbReference type="Pfam" id="PF13813"/>
    </source>
</evidence>
<keyword evidence="6 7" id="KW-0472">Membrane</keyword>
<gene>
    <name evidence="9" type="ORF">N7468_000778</name>
</gene>
<accession>A0A9W9PFJ6</accession>
<proteinExistence type="inferred from homology"/>
<dbReference type="InterPro" id="IPR032805">
    <property type="entry name" value="Wax_synthase_dom"/>
</dbReference>
<dbReference type="RefSeq" id="XP_058333216.1">
    <property type="nucleotide sequence ID" value="XM_058470075.1"/>
</dbReference>
<keyword evidence="10" id="KW-1185">Reference proteome</keyword>
<dbReference type="Pfam" id="PF13813">
    <property type="entry name" value="MBOAT_2"/>
    <property type="match status" value="1"/>
</dbReference>
<evidence type="ECO:0000256" key="1">
    <source>
        <dbReference type="ARBA" id="ARBA00004141"/>
    </source>
</evidence>
<organism evidence="9 10">
    <name type="scientific">Penicillium chermesinum</name>
    <dbReference type="NCBI Taxonomy" id="63820"/>
    <lineage>
        <taxon>Eukaryota</taxon>
        <taxon>Fungi</taxon>
        <taxon>Dikarya</taxon>
        <taxon>Ascomycota</taxon>
        <taxon>Pezizomycotina</taxon>
        <taxon>Eurotiomycetes</taxon>
        <taxon>Eurotiomycetidae</taxon>
        <taxon>Eurotiales</taxon>
        <taxon>Aspergillaceae</taxon>
        <taxon>Penicillium</taxon>
    </lineage>
</organism>
<evidence type="ECO:0000256" key="3">
    <source>
        <dbReference type="ARBA" id="ARBA00022679"/>
    </source>
</evidence>
<feature type="transmembrane region" description="Helical" evidence="7">
    <location>
        <begin position="394"/>
        <end position="410"/>
    </location>
</feature>
<evidence type="ECO:0000313" key="9">
    <source>
        <dbReference type="EMBL" id="KAJ5245795.1"/>
    </source>
</evidence>
<protein>
    <recommendedName>
        <fullName evidence="8">Wax synthase domain-containing protein</fullName>
    </recommendedName>
</protein>
<evidence type="ECO:0000256" key="2">
    <source>
        <dbReference type="ARBA" id="ARBA00007282"/>
    </source>
</evidence>
<feature type="transmembrane region" description="Helical" evidence="7">
    <location>
        <begin position="355"/>
        <end position="374"/>
    </location>
</feature>
<evidence type="ECO:0000256" key="6">
    <source>
        <dbReference type="ARBA" id="ARBA00023136"/>
    </source>
</evidence>
<keyword evidence="3" id="KW-0808">Transferase</keyword>
<dbReference type="PANTHER" id="PTHR31595">
    <property type="entry name" value="LONG-CHAIN-ALCOHOL O-FATTY-ACYLTRANSFERASE 3-RELATED"/>
    <property type="match status" value="1"/>
</dbReference>
<dbReference type="AlphaFoldDB" id="A0A9W9PFJ6"/>
<feature type="transmembrane region" description="Helical" evidence="7">
    <location>
        <begin position="33"/>
        <end position="51"/>
    </location>
</feature>
<feature type="non-terminal residue" evidence="9">
    <location>
        <position position="1"/>
    </location>
</feature>
<evidence type="ECO:0000256" key="5">
    <source>
        <dbReference type="ARBA" id="ARBA00022989"/>
    </source>
</evidence>
<evidence type="ECO:0000313" key="10">
    <source>
        <dbReference type="Proteomes" id="UP001150941"/>
    </source>
</evidence>
<dbReference type="GO" id="GO:0006629">
    <property type="term" value="P:lipid metabolic process"/>
    <property type="evidence" value="ECO:0007669"/>
    <property type="project" value="InterPro"/>
</dbReference>
<keyword evidence="4 7" id="KW-0812">Transmembrane</keyword>
<dbReference type="PANTHER" id="PTHR31595:SF27">
    <property type="entry name" value="WAX SYNTHASE DOMAIN-CONTAINING PROTEIN-RELATED"/>
    <property type="match status" value="1"/>
</dbReference>
<comment type="subcellular location">
    <subcellularLocation>
        <location evidence="1">Membrane</location>
        <topology evidence="1">Multi-pass membrane protein</topology>
    </subcellularLocation>
</comment>
<dbReference type="GO" id="GO:0016020">
    <property type="term" value="C:membrane"/>
    <property type="evidence" value="ECO:0007669"/>
    <property type="project" value="UniProtKB-SubCell"/>
</dbReference>